<evidence type="ECO:0000256" key="4">
    <source>
        <dbReference type="ARBA" id="ARBA00023033"/>
    </source>
</evidence>
<dbReference type="NCBIfam" id="TIGR03621">
    <property type="entry name" value="F420_MSMEG_2516"/>
    <property type="match status" value="1"/>
</dbReference>
<evidence type="ECO:0000313" key="7">
    <source>
        <dbReference type="Proteomes" id="UP000326912"/>
    </source>
</evidence>
<dbReference type="GO" id="GO:0008726">
    <property type="term" value="F:alkanesulfonate monooxygenase activity"/>
    <property type="evidence" value="ECO:0007669"/>
    <property type="project" value="TreeGrafter"/>
</dbReference>
<dbReference type="Gene3D" id="3.20.20.30">
    <property type="entry name" value="Luciferase-like domain"/>
    <property type="match status" value="1"/>
</dbReference>
<evidence type="ECO:0000256" key="2">
    <source>
        <dbReference type="ARBA" id="ARBA00022643"/>
    </source>
</evidence>
<dbReference type="SUPFAM" id="SSF51679">
    <property type="entry name" value="Bacterial luciferase-like"/>
    <property type="match status" value="1"/>
</dbReference>
<keyword evidence="7" id="KW-1185">Reference proteome</keyword>
<name>A0A5J4KQH3_9CHLR</name>
<dbReference type="Proteomes" id="UP000326912">
    <property type="component" value="Unassembled WGS sequence"/>
</dbReference>
<evidence type="ECO:0000256" key="3">
    <source>
        <dbReference type="ARBA" id="ARBA00023002"/>
    </source>
</evidence>
<proteinExistence type="predicted"/>
<evidence type="ECO:0000256" key="1">
    <source>
        <dbReference type="ARBA" id="ARBA00022630"/>
    </source>
</evidence>
<evidence type="ECO:0000259" key="5">
    <source>
        <dbReference type="Pfam" id="PF00296"/>
    </source>
</evidence>
<dbReference type="AlphaFoldDB" id="A0A5J4KQH3"/>
<dbReference type="PANTHER" id="PTHR42847:SF8">
    <property type="entry name" value="CONSERVED PROTEIN"/>
    <property type="match status" value="1"/>
</dbReference>
<feature type="domain" description="Luciferase-like" evidence="5">
    <location>
        <begin position="4"/>
        <end position="196"/>
    </location>
</feature>
<dbReference type="InterPro" id="IPR011251">
    <property type="entry name" value="Luciferase-like_dom"/>
</dbReference>
<dbReference type="InterPro" id="IPR019923">
    <property type="entry name" value="Lucif-like_OxRdtase_MSMEG_2516"/>
</dbReference>
<dbReference type="PANTHER" id="PTHR42847">
    <property type="entry name" value="ALKANESULFONATE MONOOXYGENASE"/>
    <property type="match status" value="1"/>
</dbReference>
<accession>A0A5J4KQH3</accession>
<keyword evidence="3" id="KW-0560">Oxidoreductase</keyword>
<keyword evidence="4" id="KW-0503">Monooxygenase</keyword>
<reference evidence="6 7" key="1">
    <citation type="submission" date="2019-10" db="EMBL/GenBank/DDBJ databases">
        <title>Dictyobacter vulcani sp. nov., within the class Ktedonobacteria, isolated from soil of volcanic Mt. Zao.</title>
        <authorList>
            <person name="Zheng Y."/>
            <person name="Wang C.M."/>
            <person name="Sakai Y."/>
            <person name="Abe K."/>
            <person name="Yokota A."/>
            <person name="Yabe S."/>
        </authorList>
    </citation>
    <scope>NUCLEOTIDE SEQUENCE [LARGE SCALE GENOMIC DNA]</scope>
    <source>
        <strain evidence="6 7">W12</strain>
    </source>
</reference>
<keyword evidence="2" id="KW-0288">FMN</keyword>
<dbReference type="InterPro" id="IPR050172">
    <property type="entry name" value="SsuD_RutA_monooxygenase"/>
</dbReference>
<protein>
    <submittedName>
        <fullName evidence="6">LLM class F420-dependent oxidoreductase</fullName>
    </submittedName>
</protein>
<organism evidence="6 7">
    <name type="scientific">Dictyobacter vulcani</name>
    <dbReference type="NCBI Taxonomy" id="2607529"/>
    <lineage>
        <taxon>Bacteria</taxon>
        <taxon>Bacillati</taxon>
        <taxon>Chloroflexota</taxon>
        <taxon>Ktedonobacteria</taxon>
        <taxon>Ktedonobacterales</taxon>
        <taxon>Dictyobacteraceae</taxon>
        <taxon>Dictyobacter</taxon>
    </lineage>
</organism>
<dbReference type="RefSeq" id="WP_151757678.1">
    <property type="nucleotide sequence ID" value="NZ_BKZW01000002.1"/>
</dbReference>
<dbReference type="Pfam" id="PF00296">
    <property type="entry name" value="Bac_luciferase"/>
    <property type="match status" value="1"/>
</dbReference>
<sequence length="314" mass="34293">MSTSHPFRFGVTLLGAATRNEWIAKVHNVDDLGYSVLQVPDHLGNQFSPTLALMAAAEASRTLRLGTLVLDINYRHLALLAKEVATLDLLSEGRFELGLGAGWIARESQMAGIPFDPASQRVGRLEEAVQVLKGLFSDGPMTFAGRSYSLNGFEVFPKPFQHPHPPLLLSGGGKRMLSIAGRYADIITLNPPVTPDGNSLDMTEATAEATTQQIAWIREAAGDRFAQIELGNFVIGGVRTETEQRIDPRIAALFRSRTSREQQSPQGIYTLVGSVDQICEQVLANRERFGISYISVFEPDLETFAPVVARLSGK</sequence>
<dbReference type="GO" id="GO:0046306">
    <property type="term" value="P:alkanesulfonate catabolic process"/>
    <property type="evidence" value="ECO:0007669"/>
    <property type="project" value="TreeGrafter"/>
</dbReference>
<dbReference type="InterPro" id="IPR036661">
    <property type="entry name" value="Luciferase-like_sf"/>
</dbReference>
<gene>
    <name evidence="6" type="ORF">KDW_40150</name>
</gene>
<evidence type="ECO:0000313" key="6">
    <source>
        <dbReference type="EMBL" id="GER89853.1"/>
    </source>
</evidence>
<comment type="caution">
    <text evidence="6">The sequence shown here is derived from an EMBL/GenBank/DDBJ whole genome shotgun (WGS) entry which is preliminary data.</text>
</comment>
<dbReference type="EMBL" id="BKZW01000002">
    <property type="protein sequence ID" value="GER89853.1"/>
    <property type="molecule type" value="Genomic_DNA"/>
</dbReference>
<keyword evidence="1" id="KW-0285">Flavoprotein</keyword>